<dbReference type="Proteomes" id="UP000243002">
    <property type="component" value="Unassembled WGS sequence"/>
</dbReference>
<keyword evidence="1" id="KW-1133">Transmembrane helix</keyword>
<dbReference type="Gene3D" id="3.30.70.60">
    <property type="match status" value="1"/>
</dbReference>
<keyword evidence="1" id="KW-0812">Transmembrane</keyword>
<reference evidence="2 3" key="1">
    <citation type="journal article" date="2018" name="Environ. Microbiol.">
        <title>Ecological and genomic features of two widespread freshwater picocyanobacteria.</title>
        <authorList>
            <person name="Cabello-Yeves P.J."/>
            <person name="Picazo A."/>
            <person name="Camacho A."/>
            <person name="Callieri C."/>
            <person name="Rosselli R."/>
            <person name="Roda-Garcia J.J."/>
            <person name="Coutinho F.H."/>
            <person name="Rodriguez-Valera F."/>
        </authorList>
    </citation>
    <scope>NUCLEOTIDE SEQUENCE [LARGE SCALE GENOMIC DNA]</scope>
    <source>
        <strain evidence="2 3">Tous</strain>
    </source>
</reference>
<keyword evidence="1" id="KW-0472">Membrane</keyword>
<organism evidence="2 3">
    <name type="scientific">Cyanobium usitatum str. Tous</name>
    <dbReference type="NCBI Taxonomy" id="2116684"/>
    <lineage>
        <taxon>Bacteria</taxon>
        <taxon>Bacillati</taxon>
        <taxon>Cyanobacteriota</taxon>
        <taxon>Cyanophyceae</taxon>
        <taxon>Synechococcales</taxon>
        <taxon>Prochlorococcaceae</taxon>
        <taxon>Cyanobium</taxon>
    </lineage>
</organism>
<name>A0A2P7MSG1_9CYAN</name>
<feature type="transmembrane region" description="Helical" evidence="1">
    <location>
        <begin position="20"/>
        <end position="41"/>
    </location>
</feature>
<gene>
    <name evidence="2" type="ORF">C7K55_11540</name>
</gene>
<protein>
    <recommendedName>
        <fullName evidence="4">Pilus assembly protein PilO</fullName>
    </recommendedName>
</protein>
<dbReference type="InterPro" id="IPR014717">
    <property type="entry name" value="Transl_elong_EF1B/ribsomal_bS6"/>
</dbReference>
<keyword evidence="3" id="KW-1185">Reference proteome</keyword>
<accession>A0A2P7MSG1</accession>
<evidence type="ECO:0000313" key="2">
    <source>
        <dbReference type="EMBL" id="PSJ04139.1"/>
    </source>
</evidence>
<evidence type="ECO:0000313" key="3">
    <source>
        <dbReference type="Proteomes" id="UP000243002"/>
    </source>
</evidence>
<dbReference type="RefSeq" id="WP_106632882.1">
    <property type="nucleotide sequence ID" value="NZ_PXXO01000015.1"/>
</dbReference>
<evidence type="ECO:0000256" key="1">
    <source>
        <dbReference type="SAM" id="Phobius"/>
    </source>
</evidence>
<dbReference type="EMBL" id="PXXO01000015">
    <property type="protein sequence ID" value="PSJ04139.1"/>
    <property type="molecule type" value="Genomic_DNA"/>
</dbReference>
<evidence type="ECO:0008006" key="4">
    <source>
        <dbReference type="Google" id="ProtNLM"/>
    </source>
</evidence>
<dbReference type="OrthoDB" id="556425at2"/>
<comment type="caution">
    <text evidence="2">The sequence shown here is derived from an EMBL/GenBank/DDBJ whole genome shotgun (WGS) entry which is preliminary data.</text>
</comment>
<proteinExistence type="predicted"/>
<sequence>MTNLQDVASPNATKLQQRLLLGVPIGIGAVVTALIVGFGVVPQWLRLQADSERLAQLEELKSRIPLLRAQIAKTAEAQSAAERKQLQVLQLIQGSGEFVTFLAQLDAEAARYGVQLDLYEPVAVPAPVPAAEAKKGEQAPPPPASPMEAAGLKEQKVLLTARGSYPSLLAFMRATEKLSVLVSQSNLSLAVVDPAKAGAPTAQASVGVPAAAAKTELKLMLTYYKSAGAGAPASVAAKN</sequence>
<dbReference type="AlphaFoldDB" id="A0A2P7MSG1"/>